<dbReference type="RefSeq" id="WP_071611500.1">
    <property type="nucleotide sequence ID" value="NZ_CP015756.1"/>
</dbReference>
<dbReference type="EC" id="1.5.1.2" evidence="9 10"/>
<evidence type="ECO:0000256" key="6">
    <source>
        <dbReference type="ARBA" id="ARBA00022857"/>
    </source>
</evidence>
<protein>
    <recommendedName>
        <fullName evidence="9 10">Pyrroline-5-carboxylate reductase</fullName>
        <shortName evidence="9">P5C reductase</shortName>
        <shortName evidence="9">P5CR</shortName>
        <ecNumber evidence="9 10">1.5.1.2</ecNumber>
    </recommendedName>
    <alternativeName>
        <fullName evidence="9">PCA reductase</fullName>
    </alternativeName>
</protein>
<keyword evidence="3 9" id="KW-0963">Cytoplasm</keyword>
<evidence type="ECO:0000256" key="9">
    <source>
        <dbReference type="HAMAP-Rule" id="MF_01925"/>
    </source>
</evidence>
<evidence type="ECO:0000256" key="8">
    <source>
        <dbReference type="ARBA" id="ARBA00058118"/>
    </source>
</evidence>
<evidence type="ECO:0000259" key="12">
    <source>
        <dbReference type="Pfam" id="PF03807"/>
    </source>
</evidence>
<dbReference type="EMBL" id="CP015756">
    <property type="protein sequence ID" value="APC39204.1"/>
    <property type="molecule type" value="Genomic_DNA"/>
</dbReference>
<dbReference type="InterPro" id="IPR028939">
    <property type="entry name" value="P5C_Rdtase_cat_N"/>
</dbReference>
<dbReference type="InterPro" id="IPR029036">
    <property type="entry name" value="P5CR_dimer"/>
</dbReference>
<dbReference type="GO" id="GO:0005737">
    <property type="term" value="C:cytoplasm"/>
    <property type="evidence" value="ECO:0007669"/>
    <property type="project" value="UniProtKB-SubCell"/>
</dbReference>
<evidence type="ECO:0000313" key="15">
    <source>
        <dbReference type="Proteomes" id="UP000182569"/>
    </source>
</evidence>
<keyword evidence="5 9" id="KW-0641">Proline biosynthesis</keyword>
<dbReference type="InterPro" id="IPR000304">
    <property type="entry name" value="Pyrroline-COOH_reductase"/>
</dbReference>
<dbReference type="Pfam" id="PF03807">
    <property type="entry name" value="F420_oxidored"/>
    <property type="match status" value="1"/>
</dbReference>
<accession>A0A1J0GCX3</accession>
<evidence type="ECO:0000256" key="7">
    <source>
        <dbReference type="ARBA" id="ARBA00023002"/>
    </source>
</evidence>
<comment type="catalytic activity">
    <reaction evidence="9">
        <text>L-proline + NADP(+) = (S)-1-pyrroline-5-carboxylate + NADPH + 2 H(+)</text>
        <dbReference type="Rhea" id="RHEA:14109"/>
        <dbReference type="ChEBI" id="CHEBI:15378"/>
        <dbReference type="ChEBI" id="CHEBI:17388"/>
        <dbReference type="ChEBI" id="CHEBI:57783"/>
        <dbReference type="ChEBI" id="CHEBI:58349"/>
        <dbReference type="ChEBI" id="CHEBI:60039"/>
        <dbReference type="EC" id="1.5.1.2"/>
    </reaction>
</comment>
<dbReference type="GO" id="GO:0055129">
    <property type="term" value="P:L-proline biosynthetic process"/>
    <property type="evidence" value="ECO:0007669"/>
    <property type="project" value="UniProtKB-UniRule"/>
</dbReference>
<keyword evidence="15" id="KW-1185">Reference proteome</keyword>
<dbReference type="FunFam" id="1.10.3730.10:FF:000001">
    <property type="entry name" value="Pyrroline-5-carboxylate reductase"/>
    <property type="match status" value="1"/>
</dbReference>
<feature type="domain" description="Pyrroline-5-carboxylate reductase dimerisation" evidence="13">
    <location>
        <begin position="163"/>
        <end position="267"/>
    </location>
</feature>
<keyword evidence="7 9" id="KW-0560">Oxidoreductase</keyword>
<organism evidence="14 15">
    <name type="scientific">Clostridium estertheticum subsp. estertheticum</name>
    <dbReference type="NCBI Taxonomy" id="1552"/>
    <lineage>
        <taxon>Bacteria</taxon>
        <taxon>Bacillati</taxon>
        <taxon>Bacillota</taxon>
        <taxon>Clostridia</taxon>
        <taxon>Eubacteriales</taxon>
        <taxon>Clostridiaceae</taxon>
        <taxon>Clostridium</taxon>
    </lineage>
</organism>
<comment type="similarity">
    <text evidence="2 9">Belongs to the pyrroline-5-carboxylate reductase family.</text>
</comment>
<feature type="binding site" evidence="11">
    <location>
        <begin position="9"/>
        <end position="14"/>
    </location>
    <ligand>
        <name>NADP(+)</name>
        <dbReference type="ChEBI" id="CHEBI:58349"/>
    </ligand>
</feature>
<dbReference type="SUPFAM" id="SSF51735">
    <property type="entry name" value="NAD(P)-binding Rossmann-fold domains"/>
    <property type="match status" value="1"/>
</dbReference>
<comment type="pathway">
    <text evidence="9">Amino-acid biosynthesis; L-proline biosynthesis; L-proline from L-glutamate 5-semialdehyde: step 1/1.</text>
</comment>
<evidence type="ECO:0000256" key="10">
    <source>
        <dbReference type="NCBIfam" id="TIGR00112"/>
    </source>
</evidence>
<comment type="catalytic activity">
    <reaction evidence="9">
        <text>L-proline + NAD(+) = (S)-1-pyrroline-5-carboxylate + NADH + 2 H(+)</text>
        <dbReference type="Rhea" id="RHEA:14105"/>
        <dbReference type="ChEBI" id="CHEBI:15378"/>
        <dbReference type="ChEBI" id="CHEBI:17388"/>
        <dbReference type="ChEBI" id="CHEBI:57540"/>
        <dbReference type="ChEBI" id="CHEBI:57945"/>
        <dbReference type="ChEBI" id="CHEBI:60039"/>
        <dbReference type="EC" id="1.5.1.2"/>
    </reaction>
</comment>
<evidence type="ECO:0000256" key="2">
    <source>
        <dbReference type="ARBA" id="ARBA00005525"/>
    </source>
</evidence>
<dbReference type="InterPro" id="IPR036291">
    <property type="entry name" value="NAD(P)-bd_dom_sf"/>
</dbReference>
<dbReference type="PANTHER" id="PTHR11645">
    <property type="entry name" value="PYRROLINE-5-CARBOXYLATE REDUCTASE"/>
    <property type="match status" value="1"/>
</dbReference>
<comment type="subcellular location">
    <subcellularLocation>
        <location evidence="1 9">Cytoplasm</location>
    </subcellularLocation>
</comment>
<dbReference type="InterPro" id="IPR008927">
    <property type="entry name" value="6-PGluconate_DH-like_C_sf"/>
</dbReference>
<evidence type="ECO:0000259" key="13">
    <source>
        <dbReference type="Pfam" id="PF14748"/>
    </source>
</evidence>
<dbReference type="FunFam" id="3.40.50.720:FF:000190">
    <property type="entry name" value="Pyrroline-5-carboxylate reductase"/>
    <property type="match status" value="1"/>
</dbReference>
<comment type="function">
    <text evidence="8 9">Catalyzes the reduction of 1-pyrroline-5-carboxylate (PCA) to L-proline.</text>
</comment>
<dbReference type="GO" id="GO:0004735">
    <property type="term" value="F:pyrroline-5-carboxylate reductase activity"/>
    <property type="evidence" value="ECO:0007669"/>
    <property type="project" value="UniProtKB-UniRule"/>
</dbReference>
<name>A0A1J0GCX3_9CLOT</name>
<evidence type="ECO:0000256" key="1">
    <source>
        <dbReference type="ARBA" id="ARBA00004496"/>
    </source>
</evidence>
<gene>
    <name evidence="9" type="primary">proC</name>
    <name evidence="14" type="ORF">A7L45_03570</name>
</gene>
<dbReference type="KEGG" id="ceu:A7L45_03570"/>
<proteinExistence type="inferred from homology"/>
<evidence type="ECO:0000256" key="3">
    <source>
        <dbReference type="ARBA" id="ARBA00022490"/>
    </source>
</evidence>
<dbReference type="Proteomes" id="UP000182569">
    <property type="component" value="Chromosome"/>
</dbReference>
<dbReference type="UniPathway" id="UPA00098">
    <property type="reaction ID" value="UER00361"/>
</dbReference>
<evidence type="ECO:0000256" key="11">
    <source>
        <dbReference type="PIRSR" id="PIRSR000193-1"/>
    </source>
</evidence>
<dbReference type="Pfam" id="PF14748">
    <property type="entry name" value="P5CR_dimer"/>
    <property type="match status" value="1"/>
</dbReference>
<keyword evidence="6 9" id="KW-0521">NADP</keyword>
<dbReference type="AlphaFoldDB" id="A0A1J0GCX3"/>
<dbReference type="Gene3D" id="3.40.50.720">
    <property type="entry name" value="NAD(P)-binding Rossmann-like Domain"/>
    <property type="match status" value="1"/>
</dbReference>
<feature type="domain" description="Pyrroline-5-carboxylate reductase catalytic N-terminal" evidence="12">
    <location>
        <begin position="5"/>
        <end position="100"/>
    </location>
</feature>
<feature type="binding site" evidence="11">
    <location>
        <begin position="71"/>
        <end position="74"/>
    </location>
    <ligand>
        <name>NADP(+)</name>
        <dbReference type="ChEBI" id="CHEBI:58349"/>
    </ligand>
</feature>
<dbReference type="PIRSF" id="PIRSF000193">
    <property type="entry name" value="Pyrrol-5-carb_rd"/>
    <property type="match status" value="1"/>
</dbReference>
<evidence type="ECO:0000256" key="5">
    <source>
        <dbReference type="ARBA" id="ARBA00022650"/>
    </source>
</evidence>
<evidence type="ECO:0000313" key="14">
    <source>
        <dbReference type="EMBL" id="APC39204.1"/>
    </source>
</evidence>
<dbReference type="Gene3D" id="1.10.3730.10">
    <property type="entry name" value="ProC C-terminal domain-like"/>
    <property type="match status" value="1"/>
</dbReference>
<dbReference type="HAMAP" id="MF_01925">
    <property type="entry name" value="P5C_reductase"/>
    <property type="match status" value="1"/>
</dbReference>
<keyword evidence="4 9" id="KW-0028">Amino-acid biosynthesis</keyword>
<dbReference type="OrthoDB" id="9805754at2"/>
<dbReference type="STRING" id="1552.A7L45_03570"/>
<dbReference type="NCBIfam" id="TIGR00112">
    <property type="entry name" value="proC"/>
    <property type="match status" value="1"/>
</dbReference>
<dbReference type="SUPFAM" id="SSF48179">
    <property type="entry name" value="6-phosphogluconate dehydrogenase C-terminal domain-like"/>
    <property type="match status" value="1"/>
</dbReference>
<evidence type="ECO:0000256" key="4">
    <source>
        <dbReference type="ARBA" id="ARBA00022605"/>
    </source>
</evidence>
<sequence>MLNKKITFIGGGNMAEGIIRGVISNEIFSPKNIAVFDILSERRKYLNVTYGILETEDVTVAVKDANIILIAVLPQNIVSVAQNIKDHISESTIIISICAGIKMEKLENLFESHHKLVRIMPNTMIDVQHGYSAANVNEQVQPEDKKIVETLLSALGQTMFIDENLFNAFTAYSCAGPAYIMYFLAAIIDSGVESGFSRKDAAAIALENLIASALTIQKTGKHPYQITDTMTSPAGTTIAGLHVLSESSFHGTIMSSVKSALERTNELE</sequence>
<dbReference type="PANTHER" id="PTHR11645:SF0">
    <property type="entry name" value="PYRROLINE-5-CARBOXYLATE REDUCTASE 3"/>
    <property type="match status" value="1"/>
</dbReference>
<reference evidence="15" key="1">
    <citation type="journal article" date="2016" name="Front. Microbiol.">
        <title>Complete Genome Sequence of Clostridium estertheticum DSM 8809, a Microbe Identified in Spoiled Vacuum Packed Beef.</title>
        <authorList>
            <person name="Yu Z."/>
            <person name="Gunn L."/>
            <person name="Brennan E."/>
            <person name="Reid R."/>
            <person name="Wall P.G."/>
            <person name="Gaora O.P."/>
            <person name="Hurley D."/>
            <person name="Bolton D."/>
            <person name="Fanning S."/>
        </authorList>
    </citation>
    <scope>NUCLEOTIDE SEQUENCE [LARGE SCALE GENOMIC DNA]</scope>
    <source>
        <strain evidence="15">DSM 8809</strain>
    </source>
</reference>